<feature type="compositionally biased region" description="Polar residues" evidence="5">
    <location>
        <begin position="172"/>
        <end position="181"/>
    </location>
</feature>
<evidence type="ECO:0000313" key="7">
    <source>
        <dbReference type="EMBL" id="ANY76977.1"/>
    </source>
</evidence>
<dbReference type="GO" id="GO:0009055">
    <property type="term" value="F:electron transfer activity"/>
    <property type="evidence" value="ECO:0007669"/>
    <property type="project" value="InterPro"/>
</dbReference>
<feature type="domain" description="Cytochrome c" evidence="6">
    <location>
        <begin position="36"/>
        <end position="127"/>
    </location>
</feature>
<evidence type="ECO:0000256" key="3">
    <source>
        <dbReference type="ARBA" id="ARBA00023004"/>
    </source>
</evidence>
<accession>A0A1B2EAM5</accession>
<dbReference type="AlphaFoldDB" id="A0A1B2EAM5"/>
<dbReference type="PROSITE" id="PS51007">
    <property type="entry name" value="CYTC"/>
    <property type="match status" value="1"/>
</dbReference>
<protein>
    <recommendedName>
        <fullName evidence="6">Cytochrome c domain-containing protein</fullName>
    </recommendedName>
</protein>
<sequence length="181" mass="18883">MTPSALVRSLIVPLLTGLSACGEAQDQASILAISGGDPERGHGLIQSYGCGTCHIVEGVRGARGQVGPRLEGYAQQHLLAGFLPNTPSNLIAWLMDPVALKPRTGMPSQGVTEAEARHIAAYLYTLGDGGVRVYPPDPPLPLRGDNEVAADLPHPASPPSETAPRTRRIVPNQPSTAQSGS</sequence>
<evidence type="ECO:0000259" key="6">
    <source>
        <dbReference type="PROSITE" id="PS51007"/>
    </source>
</evidence>
<feature type="region of interest" description="Disordered" evidence="5">
    <location>
        <begin position="135"/>
        <end position="181"/>
    </location>
</feature>
<dbReference type="SUPFAM" id="SSF46626">
    <property type="entry name" value="Cytochrome c"/>
    <property type="match status" value="1"/>
</dbReference>
<dbReference type="EMBL" id="CP016616">
    <property type="protein sequence ID" value="ANY76977.1"/>
    <property type="molecule type" value="Genomic_DNA"/>
</dbReference>
<evidence type="ECO:0000256" key="1">
    <source>
        <dbReference type="ARBA" id="ARBA00022617"/>
    </source>
</evidence>
<evidence type="ECO:0000256" key="5">
    <source>
        <dbReference type="SAM" id="MobiDB-lite"/>
    </source>
</evidence>
<dbReference type="Pfam" id="PF00034">
    <property type="entry name" value="Cytochrom_C"/>
    <property type="match status" value="1"/>
</dbReference>
<dbReference type="KEGG" id="moc:BB934_01045"/>
<dbReference type="RefSeq" id="WP_210422123.1">
    <property type="nucleotide sequence ID" value="NZ_CP016616.1"/>
</dbReference>
<reference evidence="7" key="1">
    <citation type="submission" date="2016-07" db="EMBL/GenBank/DDBJ databases">
        <title>Microvirga ossetica sp. nov. a new species of rhizobia isolated from root nodules of the legume species Vicia alpestris Steven originated from North Ossetia region in the Caucasus.</title>
        <authorList>
            <person name="Safronova V.I."/>
            <person name="Kuznetsova I.G."/>
            <person name="Sazanova A.L."/>
            <person name="Belimov A."/>
            <person name="Andronov E."/>
            <person name="Osledkin Y.S."/>
            <person name="Onishchuk O.P."/>
            <person name="Kurchak O.N."/>
            <person name="Shaposhnikov A.I."/>
            <person name="Willems A."/>
            <person name="Tikhonovich I.A."/>
        </authorList>
    </citation>
    <scope>NUCLEOTIDE SEQUENCE [LARGE SCALE GENOMIC DNA]</scope>
    <source>
        <strain evidence="7">V5/3M</strain>
    </source>
</reference>
<keyword evidence="2 4" id="KW-0479">Metal-binding</keyword>
<gene>
    <name evidence="7" type="ORF">BB934_01045</name>
</gene>
<evidence type="ECO:0000256" key="4">
    <source>
        <dbReference type="PROSITE-ProRule" id="PRU00433"/>
    </source>
</evidence>
<proteinExistence type="predicted"/>
<dbReference type="InterPro" id="IPR009056">
    <property type="entry name" value="Cyt_c-like_dom"/>
</dbReference>
<name>A0A1B2EAM5_9HYPH</name>
<keyword evidence="3 4" id="KW-0408">Iron</keyword>
<evidence type="ECO:0000256" key="2">
    <source>
        <dbReference type="ARBA" id="ARBA00022723"/>
    </source>
</evidence>
<dbReference type="InterPro" id="IPR036909">
    <property type="entry name" value="Cyt_c-like_dom_sf"/>
</dbReference>
<dbReference type="Gene3D" id="1.10.760.10">
    <property type="entry name" value="Cytochrome c-like domain"/>
    <property type="match status" value="1"/>
</dbReference>
<dbReference type="GO" id="GO:0020037">
    <property type="term" value="F:heme binding"/>
    <property type="evidence" value="ECO:0007669"/>
    <property type="project" value="InterPro"/>
</dbReference>
<keyword evidence="1 4" id="KW-0349">Heme</keyword>
<organism evidence="7">
    <name type="scientific">Microvirga ossetica</name>
    <dbReference type="NCBI Taxonomy" id="1882682"/>
    <lineage>
        <taxon>Bacteria</taxon>
        <taxon>Pseudomonadati</taxon>
        <taxon>Pseudomonadota</taxon>
        <taxon>Alphaproteobacteria</taxon>
        <taxon>Hyphomicrobiales</taxon>
        <taxon>Methylobacteriaceae</taxon>
        <taxon>Microvirga</taxon>
    </lineage>
</organism>
<dbReference type="GO" id="GO:0046872">
    <property type="term" value="F:metal ion binding"/>
    <property type="evidence" value="ECO:0007669"/>
    <property type="project" value="UniProtKB-KW"/>
</dbReference>